<dbReference type="Pfam" id="PF01041">
    <property type="entry name" value="DegT_DnrJ_EryC1"/>
    <property type="match status" value="1"/>
</dbReference>
<dbReference type="GO" id="GO:0000271">
    <property type="term" value="P:polysaccharide biosynthetic process"/>
    <property type="evidence" value="ECO:0007669"/>
    <property type="project" value="TreeGrafter"/>
</dbReference>
<dbReference type="PANTHER" id="PTHR30244">
    <property type="entry name" value="TRANSAMINASE"/>
    <property type="match status" value="1"/>
</dbReference>
<dbReference type="PANTHER" id="PTHR30244:SF34">
    <property type="entry name" value="DTDP-4-AMINO-4,6-DIDEOXYGALACTOSE TRANSAMINASE"/>
    <property type="match status" value="1"/>
</dbReference>
<dbReference type="AlphaFoldDB" id="A0A382HEA5"/>
<dbReference type="InterPro" id="IPR000653">
    <property type="entry name" value="DegT/StrS_aminotransferase"/>
</dbReference>
<dbReference type="GO" id="GO:0008483">
    <property type="term" value="F:transaminase activity"/>
    <property type="evidence" value="ECO:0007669"/>
    <property type="project" value="TreeGrafter"/>
</dbReference>
<dbReference type="InterPro" id="IPR015424">
    <property type="entry name" value="PyrdxlP-dep_Trfase"/>
</dbReference>
<evidence type="ECO:0008006" key="2">
    <source>
        <dbReference type="Google" id="ProtNLM"/>
    </source>
</evidence>
<dbReference type="EMBL" id="UINC01060767">
    <property type="protein sequence ID" value="SVB85620.1"/>
    <property type="molecule type" value="Genomic_DNA"/>
</dbReference>
<dbReference type="PIRSF" id="PIRSF000390">
    <property type="entry name" value="PLP_StrS"/>
    <property type="match status" value="1"/>
</dbReference>
<dbReference type="InterPro" id="IPR015421">
    <property type="entry name" value="PyrdxlP-dep_Trfase_major"/>
</dbReference>
<dbReference type="SUPFAM" id="SSF53383">
    <property type="entry name" value="PLP-dependent transferases"/>
    <property type="match status" value="1"/>
</dbReference>
<protein>
    <recommendedName>
        <fullName evidence="2">dTDP-4-amino-4,6-dideoxygalactose transaminase</fullName>
    </recommendedName>
</protein>
<accession>A0A382HEA5</accession>
<dbReference type="Gene3D" id="3.90.1150.10">
    <property type="entry name" value="Aspartate Aminotransferase, domain 1"/>
    <property type="match status" value="1"/>
</dbReference>
<dbReference type="NCBIfam" id="NF008687">
    <property type="entry name" value="PRK11706.1"/>
    <property type="match status" value="1"/>
</dbReference>
<dbReference type="GO" id="GO:0030170">
    <property type="term" value="F:pyridoxal phosphate binding"/>
    <property type="evidence" value="ECO:0007669"/>
    <property type="project" value="TreeGrafter"/>
</dbReference>
<organism evidence="1">
    <name type="scientific">marine metagenome</name>
    <dbReference type="NCBI Taxonomy" id="408172"/>
    <lineage>
        <taxon>unclassified sequences</taxon>
        <taxon>metagenomes</taxon>
        <taxon>ecological metagenomes</taxon>
    </lineage>
</organism>
<proteinExistence type="predicted"/>
<name>A0A382HEA5_9ZZZZ</name>
<dbReference type="CDD" id="cd00616">
    <property type="entry name" value="AHBA_syn"/>
    <property type="match status" value="1"/>
</dbReference>
<reference evidence="1" key="1">
    <citation type="submission" date="2018-05" db="EMBL/GenBank/DDBJ databases">
        <authorList>
            <person name="Lanie J.A."/>
            <person name="Ng W.-L."/>
            <person name="Kazmierczak K.M."/>
            <person name="Andrzejewski T.M."/>
            <person name="Davidsen T.M."/>
            <person name="Wayne K.J."/>
            <person name="Tettelin H."/>
            <person name="Glass J.I."/>
            <person name="Rusch D."/>
            <person name="Podicherti R."/>
            <person name="Tsui H.-C.T."/>
            <person name="Winkler M.E."/>
        </authorList>
    </citation>
    <scope>NUCLEOTIDE SEQUENCE</scope>
</reference>
<dbReference type="Gene3D" id="3.40.640.10">
    <property type="entry name" value="Type I PLP-dependent aspartate aminotransferase-like (Major domain)"/>
    <property type="match status" value="1"/>
</dbReference>
<gene>
    <name evidence="1" type="ORF">METZ01_LOCUS238474</name>
</gene>
<sequence length="386" mass="41875">MKDSAPPPIPLNRSSLQGNELSYVQEAVSTGHSASKGPFSDRVVDLLRTELVATDILLTTSCTSALELSAMLLDMQPGSNVIVPSYTFVTTASAFARSGAELRFADIDPVSLCIDPDSVSALIDSSTRAVVPVHYAGRAADINRLTPLVEAHGNATLIEDNAHGLFGSHGGSPLGSFGRFSTLSFHETKNFSCGEGGALVINEKRDVARAHTLYDKGTNRAAFLDGRVDRYTWIEQGSSFGMSDLLAAFLLGQIEQRTGVMGRRQKLFTRYHKQLSPLEAGLGVEVPPISGTHRSAYHMFYVLVSGEGRRDAVLRELNESGIGATFHYQPLHRSEGSRPWVKRNFDCPISDSVSSRIIRLPFFDTLTDSECDRVVEALTSALSHTA</sequence>
<dbReference type="InterPro" id="IPR015422">
    <property type="entry name" value="PyrdxlP-dep_Trfase_small"/>
</dbReference>
<evidence type="ECO:0000313" key="1">
    <source>
        <dbReference type="EMBL" id="SVB85620.1"/>
    </source>
</evidence>